<dbReference type="InterPro" id="IPR015943">
    <property type="entry name" value="WD40/YVTN_repeat-like_dom_sf"/>
</dbReference>
<organism evidence="7 8">
    <name type="scientific">Aspergillus cavernicola</name>
    <dbReference type="NCBI Taxonomy" id="176166"/>
    <lineage>
        <taxon>Eukaryota</taxon>
        <taxon>Fungi</taxon>
        <taxon>Dikarya</taxon>
        <taxon>Ascomycota</taxon>
        <taxon>Pezizomycotina</taxon>
        <taxon>Eurotiomycetes</taxon>
        <taxon>Eurotiomycetidae</taxon>
        <taxon>Eurotiales</taxon>
        <taxon>Aspergillaceae</taxon>
        <taxon>Aspergillus</taxon>
        <taxon>Aspergillus subgen. Nidulantes</taxon>
    </lineage>
</organism>
<evidence type="ECO:0000313" key="8">
    <source>
        <dbReference type="Proteomes" id="UP001610335"/>
    </source>
</evidence>
<feature type="repeat" description="WD" evidence="4">
    <location>
        <begin position="908"/>
        <end position="949"/>
    </location>
</feature>
<feature type="signal peptide" evidence="6">
    <location>
        <begin position="1"/>
        <end position="21"/>
    </location>
</feature>
<keyword evidence="2" id="KW-0677">Repeat</keyword>
<proteinExistence type="predicted"/>
<dbReference type="Pfam" id="PF00400">
    <property type="entry name" value="WD40"/>
    <property type="match status" value="2"/>
</dbReference>
<protein>
    <recommendedName>
        <fullName evidence="9">WD40 repeat-like protein</fullName>
    </recommendedName>
</protein>
<evidence type="ECO:0000256" key="4">
    <source>
        <dbReference type="PROSITE-ProRule" id="PRU00221"/>
    </source>
</evidence>
<sequence length="983" mass="109647">MRPSPCDSPTVIIGIIGLIVAHCMLQELLQHTDHHYWNLDNNKLEPGFEYTGEVTRVNFNIDLCVSLHNAIIREITGSESDSTSTTSDGQEPLRVAKYTEYWASRSTTSTSSSTETEEDGIGNELELLQAHITQPVYEFLSRSDILIYDENSTWRRQDMTPFSSVLTWPSGMDRLQDHALFRGEYSECITLYAATALEDDAVGLVFDMKTNKATWVDYMFNEPPDYTGHVWVPLEQVLEQWLGYLRRRCVSAGRGGGEEGRFGERAFGGFGAGWRMMYPSPEDLREDLGVWGEYVALVESKMPNKKKRQAEKQKEKESVAGMNNNNGMDTDIPEFLGFPREFFRWARRPAFKFVAPGLVFPSASQMVELAKLQQERFIAEQTPRYSEGGPPVLPDWSSIDSEAVHDSEKVIATIIFPLGDNAHAGLCMSNNNGWQDSVGLVLPSSDAYEYWTRDVRRGVVPAFERVWQVRNGQSPYWPAHYARLARVLRKWIQLVEDGTWKVGSEGVKGALHSYTKEEHGLDYKGDVEMSLLNDADKGTFTRQRLEECIAKGTNLDGTSSTGAVKLLLLYNANPKKRSVDGRSPLHLVASAPSTKRVRLAQLLLQHGADVNEPLPLFKNETPLMAAITQARDPQLIRLLVEKGASLTQANSNGETAKMLAGYSMNLVIQRALIPDDPQNAYKPEPGNLLTSAGLFAIAYFSDWKDVAKDSIDRISLFLGSEAAKSDELKELHTMEDFKTFLFDYIEESGLEDFYSANDPRIIEIARAAATYKKNPSIKGLSAKSFMILAAAQLYTPVLYIDDSGSMNWGPDGESDTGSPRISAARDIVAVIKDILDFTNPEAQSGVGVANKRMTRTNGHSRAVGGLAFANGRLVSGSTDKTIRFWNVNSGAQDVRIWNAGTRTQRRDLRAHTSRVNHVAFSSDGRQLASASDDGSVRIWFLTDDYALDTFRQRKAKVVSFSSDGKLFVAIAEITPLRFWKKAV</sequence>
<keyword evidence="8" id="KW-1185">Reference proteome</keyword>
<feature type="chain" id="PRO_5045949606" description="WD40 repeat-like protein" evidence="6">
    <location>
        <begin position="22"/>
        <end position="983"/>
    </location>
</feature>
<dbReference type="Proteomes" id="UP001610335">
    <property type="component" value="Unassembled WGS sequence"/>
</dbReference>
<dbReference type="InterPro" id="IPR019775">
    <property type="entry name" value="WD40_repeat_CS"/>
</dbReference>
<dbReference type="SUPFAM" id="SSF48403">
    <property type="entry name" value="Ankyrin repeat"/>
    <property type="match status" value="1"/>
</dbReference>
<dbReference type="SMART" id="SM00320">
    <property type="entry name" value="WD40"/>
    <property type="match status" value="2"/>
</dbReference>
<feature type="repeat" description="ANK" evidence="3">
    <location>
        <begin position="618"/>
        <end position="651"/>
    </location>
</feature>
<evidence type="ECO:0000256" key="5">
    <source>
        <dbReference type="SAM" id="MobiDB-lite"/>
    </source>
</evidence>
<gene>
    <name evidence="7" type="ORF">BDW59DRAFT_167632</name>
</gene>
<reference evidence="7 8" key="1">
    <citation type="submission" date="2024-07" db="EMBL/GenBank/DDBJ databases">
        <title>Section-level genome sequencing and comparative genomics of Aspergillus sections Usti and Cavernicolus.</title>
        <authorList>
            <consortium name="Lawrence Berkeley National Laboratory"/>
            <person name="Nybo J.L."/>
            <person name="Vesth T.C."/>
            <person name="Theobald S."/>
            <person name="Frisvad J.C."/>
            <person name="Larsen T.O."/>
            <person name="Kjaerboelling I."/>
            <person name="Rothschild-Mancinelli K."/>
            <person name="Lyhne E.K."/>
            <person name="Kogle M.E."/>
            <person name="Barry K."/>
            <person name="Clum A."/>
            <person name="Na H."/>
            <person name="Ledsgaard L."/>
            <person name="Lin J."/>
            <person name="Lipzen A."/>
            <person name="Kuo A."/>
            <person name="Riley R."/>
            <person name="Mondo S."/>
            <person name="LaButti K."/>
            <person name="Haridas S."/>
            <person name="Pangalinan J."/>
            <person name="Salamov A.A."/>
            <person name="Simmons B.A."/>
            <person name="Magnuson J.K."/>
            <person name="Chen J."/>
            <person name="Drula E."/>
            <person name="Henrissat B."/>
            <person name="Wiebenga A."/>
            <person name="Lubbers R.J."/>
            <person name="Gomes A.C."/>
            <person name="Makela M.R."/>
            <person name="Stajich J."/>
            <person name="Grigoriev I.V."/>
            <person name="Mortensen U.H."/>
            <person name="De vries R.P."/>
            <person name="Baker S.E."/>
            <person name="Andersen M.R."/>
        </authorList>
    </citation>
    <scope>NUCLEOTIDE SEQUENCE [LARGE SCALE GENOMIC DNA]</scope>
    <source>
        <strain evidence="7 8">CBS 600.67</strain>
    </source>
</reference>
<dbReference type="PROSITE" id="PS50297">
    <property type="entry name" value="ANK_REP_REGION"/>
    <property type="match status" value="2"/>
</dbReference>
<dbReference type="InterPro" id="IPR036322">
    <property type="entry name" value="WD40_repeat_dom_sf"/>
</dbReference>
<dbReference type="Pfam" id="PF12796">
    <property type="entry name" value="Ank_2"/>
    <property type="match status" value="1"/>
</dbReference>
<dbReference type="SUPFAM" id="SSF50978">
    <property type="entry name" value="WD40 repeat-like"/>
    <property type="match status" value="1"/>
</dbReference>
<dbReference type="PROSITE" id="PS00678">
    <property type="entry name" value="WD_REPEATS_1"/>
    <property type="match status" value="1"/>
</dbReference>
<accession>A0ABR4HC63</accession>
<dbReference type="PROSITE" id="PS50088">
    <property type="entry name" value="ANK_REPEAT"/>
    <property type="match status" value="2"/>
</dbReference>
<dbReference type="InterPro" id="IPR002110">
    <property type="entry name" value="Ankyrin_rpt"/>
</dbReference>
<feature type="repeat" description="ANK" evidence="3">
    <location>
        <begin position="580"/>
        <end position="611"/>
    </location>
</feature>
<keyword evidence="1 4" id="KW-0853">WD repeat</keyword>
<evidence type="ECO:0000256" key="6">
    <source>
        <dbReference type="SAM" id="SignalP"/>
    </source>
</evidence>
<dbReference type="InterPro" id="IPR036770">
    <property type="entry name" value="Ankyrin_rpt-contain_sf"/>
</dbReference>
<dbReference type="PANTHER" id="PTHR19848:SF8">
    <property type="entry name" value="F-BOX AND WD REPEAT DOMAIN CONTAINING 7"/>
    <property type="match status" value="1"/>
</dbReference>
<dbReference type="InterPro" id="IPR001680">
    <property type="entry name" value="WD40_rpt"/>
</dbReference>
<evidence type="ECO:0000256" key="2">
    <source>
        <dbReference type="ARBA" id="ARBA00022737"/>
    </source>
</evidence>
<name>A0ABR4HC63_9EURO</name>
<comment type="caution">
    <text evidence="7">The sequence shown here is derived from an EMBL/GenBank/DDBJ whole genome shotgun (WGS) entry which is preliminary data.</text>
</comment>
<keyword evidence="3" id="KW-0040">ANK repeat</keyword>
<evidence type="ECO:0000256" key="3">
    <source>
        <dbReference type="PROSITE-ProRule" id="PRU00023"/>
    </source>
</evidence>
<keyword evidence="6" id="KW-0732">Signal</keyword>
<dbReference type="SMART" id="SM00248">
    <property type="entry name" value="ANK"/>
    <property type="match status" value="2"/>
</dbReference>
<dbReference type="Gene3D" id="1.25.40.20">
    <property type="entry name" value="Ankyrin repeat-containing domain"/>
    <property type="match status" value="1"/>
</dbReference>
<evidence type="ECO:0000313" key="7">
    <source>
        <dbReference type="EMBL" id="KAL2813064.1"/>
    </source>
</evidence>
<feature type="repeat" description="WD" evidence="4">
    <location>
        <begin position="856"/>
        <end position="895"/>
    </location>
</feature>
<dbReference type="EMBL" id="JBFXLS010000153">
    <property type="protein sequence ID" value="KAL2813064.1"/>
    <property type="molecule type" value="Genomic_DNA"/>
</dbReference>
<dbReference type="PANTHER" id="PTHR19848">
    <property type="entry name" value="WD40 REPEAT PROTEIN"/>
    <property type="match status" value="1"/>
</dbReference>
<evidence type="ECO:0000256" key="1">
    <source>
        <dbReference type="ARBA" id="ARBA00022574"/>
    </source>
</evidence>
<dbReference type="Gene3D" id="2.130.10.10">
    <property type="entry name" value="YVTN repeat-like/Quinoprotein amine dehydrogenase"/>
    <property type="match status" value="2"/>
</dbReference>
<feature type="region of interest" description="Disordered" evidence="5">
    <location>
        <begin position="305"/>
        <end position="326"/>
    </location>
</feature>
<dbReference type="PROSITE" id="PS50294">
    <property type="entry name" value="WD_REPEATS_REGION"/>
    <property type="match status" value="2"/>
</dbReference>
<evidence type="ECO:0008006" key="9">
    <source>
        <dbReference type="Google" id="ProtNLM"/>
    </source>
</evidence>
<dbReference type="PROSITE" id="PS50082">
    <property type="entry name" value="WD_REPEATS_2"/>
    <property type="match status" value="2"/>
</dbReference>